<evidence type="ECO:0000259" key="5">
    <source>
        <dbReference type="PROSITE" id="PS50931"/>
    </source>
</evidence>
<dbReference type="SUPFAM" id="SSF53850">
    <property type="entry name" value="Periplasmic binding protein-like II"/>
    <property type="match status" value="1"/>
</dbReference>
<dbReference type="PANTHER" id="PTHR30126:SF40">
    <property type="entry name" value="HTH-TYPE TRANSCRIPTIONAL REGULATOR GLTR"/>
    <property type="match status" value="1"/>
</dbReference>
<dbReference type="PRINTS" id="PR00039">
    <property type="entry name" value="HTHLYSR"/>
</dbReference>
<dbReference type="NCBIfam" id="NF040786">
    <property type="entry name" value="LysR_Sec_metab"/>
    <property type="match status" value="1"/>
</dbReference>
<keyword evidence="2" id="KW-0805">Transcription regulation</keyword>
<dbReference type="InterPro" id="IPR005119">
    <property type="entry name" value="LysR_subst-bd"/>
</dbReference>
<dbReference type="InterPro" id="IPR036390">
    <property type="entry name" value="WH_DNA-bd_sf"/>
</dbReference>
<evidence type="ECO:0000256" key="4">
    <source>
        <dbReference type="ARBA" id="ARBA00023163"/>
    </source>
</evidence>
<dbReference type="Proteomes" id="UP000503820">
    <property type="component" value="Unassembled WGS sequence"/>
</dbReference>
<dbReference type="SUPFAM" id="SSF46785">
    <property type="entry name" value="Winged helix' DNA-binding domain"/>
    <property type="match status" value="1"/>
</dbReference>
<protein>
    <submittedName>
        <fullName evidence="6">LysR family transcriptional regulator</fullName>
    </submittedName>
</protein>
<dbReference type="EMBL" id="BLVP01000008">
    <property type="protein sequence ID" value="GFM37496.1"/>
    <property type="molecule type" value="Genomic_DNA"/>
</dbReference>
<dbReference type="Pfam" id="PF00126">
    <property type="entry name" value="HTH_1"/>
    <property type="match status" value="1"/>
</dbReference>
<comment type="similarity">
    <text evidence="1">Belongs to the LysR transcriptional regulatory family.</text>
</comment>
<evidence type="ECO:0000256" key="1">
    <source>
        <dbReference type="ARBA" id="ARBA00009437"/>
    </source>
</evidence>
<dbReference type="CDD" id="cd08420">
    <property type="entry name" value="PBP2_CysL_like"/>
    <property type="match status" value="1"/>
</dbReference>
<comment type="caution">
    <text evidence="6">The sequence shown here is derived from an EMBL/GenBank/DDBJ whole genome shotgun (WGS) entry which is preliminary data.</text>
</comment>
<evidence type="ECO:0000256" key="2">
    <source>
        <dbReference type="ARBA" id="ARBA00023015"/>
    </source>
</evidence>
<sequence>MYGIVMIDFRKLEAFCKVYELKSFSLAGKDLFLSQPTISAHVLSLEKELGVQLLDRMGRVVLPTAAGEVLYQYARQAFASLDAAKAEITLLQDEVTGHFAIGGSTIPAYFLIPPLIAGFRKRHPGVTMEMRVGDTSRIIEMVNEGELALAVVGARDAQPELTYTPLVDDELVLIAPPEMFPAGTILNSSQLAQYPWIMREPGSGTRKTFARAFADKGVDIRRFASAITVDSTQAVLQCVRSGLGVSMTSRLAVADMVERGELSIVPLDDVVASRQFYSVYHTKRHFFPAVTGFIYYLNENTQHLRSVI</sequence>
<organism evidence="6 7">
    <name type="scientific">Desulfovibrio psychrotolerans</name>
    <dbReference type="NCBI Taxonomy" id="415242"/>
    <lineage>
        <taxon>Bacteria</taxon>
        <taxon>Pseudomonadati</taxon>
        <taxon>Thermodesulfobacteriota</taxon>
        <taxon>Desulfovibrionia</taxon>
        <taxon>Desulfovibrionales</taxon>
        <taxon>Desulfovibrionaceae</taxon>
        <taxon>Desulfovibrio</taxon>
    </lineage>
</organism>
<dbReference type="InterPro" id="IPR000847">
    <property type="entry name" value="LysR_HTH_N"/>
</dbReference>
<keyword evidence="3" id="KW-0238">DNA-binding</keyword>
<gene>
    <name evidence="6" type="ORF">DSM19430T_21800</name>
</gene>
<evidence type="ECO:0000313" key="6">
    <source>
        <dbReference type="EMBL" id="GFM37496.1"/>
    </source>
</evidence>
<name>A0A7J0BUW2_9BACT</name>
<dbReference type="FunFam" id="1.10.10.10:FF:000001">
    <property type="entry name" value="LysR family transcriptional regulator"/>
    <property type="match status" value="1"/>
</dbReference>
<keyword evidence="4" id="KW-0804">Transcription</keyword>
<dbReference type="PROSITE" id="PS50931">
    <property type="entry name" value="HTH_LYSR"/>
    <property type="match status" value="1"/>
</dbReference>
<accession>A0A7J0BUW2</accession>
<dbReference type="Gene3D" id="3.40.190.290">
    <property type="match status" value="1"/>
</dbReference>
<reference evidence="6 7" key="1">
    <citation type="submission" date="2020-05" db="EMBL/GenBank/DDBJ databases">
        <title>Draft genome sequence of Desulfovibrio psychrotolerans JS1T.</title>
        <authorList>
            <person name="Ueno A."/>
            <person name="Tamazawa S."/>
            <person name="Tamamura S."/>
            <person name="Murakami T."/>
            <person name="Kiyama T."/>
            <person name="Inomata H."/>
            <person name="Amano Y."/>
            <person name="Miyakawa K."/>
            <person name="Tamaki H."/>
            <person name="Naganuma T."/>
            <person name="Kaneko K."/>
        </authorList>
    </citation>
    <scope>NUCLEOTIDE SEQUENCE [LARGE SCALE GENOMIC DNA]</scope>
    <source>
        <strain evidence="6 7">JS1</strain>
    </source>
</reference>
<feature type="domain" description="HTH lysR-type" evidence="5">
    <location>
        <begin position="7"/>
        <end position="64"/>
    </location>
</feature>
<dbReference type="GO" id="GO:0000976">
    <property type="term" value="F:transcription cis-regulatory region binding"/>
    <property type="evidence" value="ECO:0007669"/>
    <property type="project" value="TreeGrafter"/>
</dbReference>
<evidence type="ECO:0000256" key="3">
    <source>
        <dbReference type="ARBA" id="ARBA00023125"/>
    </source>
</evidence>
<dbReference type="InterPro" id="IPR047788">
    <property type="entry name" value="LysR-like_Sec_metab"/>
</dbReference>
<keyword evidence="7" id="KW-1185">Reference proteome</keyword>
<dbReference type="GO" id="GO:0003700">
    <property type="term" value="F:DNA-binding transcription factor activity"/>
    <property type="evidence" value="ECO:0007669"/>
    <property type="project" value="InterPro"/>
</dbReference>
<dbReference type="Gene3D" id="1.10.10.10">
    <property type="entry name" value="Winged helix-like DNA-binding domain superfamily/Winged helix DNA-binding domain"/>
    <property type="match status" value="1"/>
</dbReference>
<dbReference type="PANTHER" id="PTHR30126">
    <property type="entry name" value="HTH-TYPE TRANSCRIPTIONAL REGULATOR"/>
    <property type="match status" value="1"/>
</dbReference>
<proteinExistence type="inferred from homology"/>
<dbReference type="InterPro" id="IPR036388">
    <property type="entry name" value="WH-like_DNA-bd_sf"/>
</dbReference>
<dbReference type="Pfam" id="PF03466">
    <property type="entry name" value="LysR_substrate"/>
    <property type="match status" value="1"/>
</dbReference>
<evidence type="ECO:0000313" key="7">
    <source>
        <dbReference type="Proteomes" id="UP000503820"/>
    </source>
</evidence>
<dbReference type="AlphaFoldDB" id="A0A7J0BUW2"/>